<feature type="region of interest" description="Disordered" evidence="1">
    <location>
        <begin position="22"/>
        <end position="79"/>
    </location>
</feature>
<protein>
    <submittedName>
        <fullName evidence="3 4">Uncharacterized protein</fullName>
    </submittedName>
</protein>
<evidence type="ECO:0000256" key="2">
    <source>
        <dbReference type="SAM" id="SignalP"/>
    </source>
</evidence>
<dbReference type="PaxDb" id="55529-EKX50177"/>
<feature type="signal peptide" evidence="2">
    <location>
        <begin position="1"/>
        <end position="19"/>
    </location>
</feature>
<dbReference type="EnsemblProtists" id="EKX50177">
    <property type="protein sequence ID" value="EKX50177"/>
    <property type="gene ID" value="GUITHDRAFT_151240"/>
</dbReference>
<feature type="chain" id="PRO_5008771575" evidence="2">
    <location>
        <begin position="20"/>
        <end position="249"/>
    </location>
</feature>
<feature type="non-terminal residue" evidence="3">
    <location>
        <position position="249"/>
    </location>
</feature>
<dbReference type="RefSeq" id="XP_005837157.1">
    <property type="nucleotide sequence ID" value="XM_005837100.1"/>
</dbReference>
<evidence type="ECO:0000313" key="3">
    <source>
        <dbReference type="EMBL" id="EKX50177.1"/>
    </source>
</evidence>
<organism evidence="3">
    <name type="scientific">Guillardia theta (strain CCMP2712)</name>
    <name type="common">Cryptophyte</name>
    <dbReference type="NCBI Taxonomy" id="905079"/>
    <lineage>
        <taxon>Eukaryota</taxon>
        <taxon>Cryptophyceae</taxon>
        <taxon>Pyrenomonadales</taxon>
        <taxon>Geminigeraceae</taxon>
        <taxon>Guillardia</taxon>
    </lineage>
</organism>
<reference evidence="5" key="2">
    <citation type="submission" date="2012-11" db="EMBL/GenBank/DDBJ databases">
        <authorList>
            <person name="Kuo A."/>
            <person name="Curtis B.A."/>
            <person name="Tanifuji G."/>
            <person name="Burki F."/>
            <person name="Gruber A."/>
            <person name="Irimia M."/>
            <person name="Maruyama S."/>
            <person name="Arias M.C."/>
            <person name="Ball S.G."/>
            <person name="Gile G.H."/>
            <person name="Hirakawa Y."/>
            <person name="Hopkins J.F."/>
            <person name="Rensing S.A."/>
            <person name="Schmutz J."/>
            <person name="Symeonidi A."/>
            <person name="Elias M."/>
            <person name="Eveleigh R.J."/>
            <person name="Herman E.K."/>
            <person name="Klute M.J."/>
            <person name="Nakayama T."/>
            <person name="Obornik M."/>
            <person name="Reyes-Prieto A."/>
            <person name="Armbrust E.V."/>
            <person name="Aves S.J."/>
            <person name="Beiko R.G."/>
            <person name="Coutinho P."/>
            <person name="Dacks J.B."/>
            <person name="Durnford D.G."/>
            <person name="Fast N.M."/>
            <person name="Green B.R."/>
            <person name="Grisdale C."/>
            <person name="Hempe F."/>
            <person name="Henrissat B."/>
            <person name="Hoppner M.P."/>
            <person name="Ishida K.-I."/>
            <person name="Kim E."/>
            <person name="Koreny L."/>
            <person name="Kroth P.G."/>
            <person name="Liu Y."/>
            <person name="Malik S.-B."/>
            <person name="Maier U.G."/>
            <person name="McRose D."/>
            <person name="Mock T."/>
            <person name="Neilson J.A."/>
            <person name="Onodera N.T."/>
            <person name="Poole A.M."/>
            <person name="Pritham E.J."/>
            <person name="Richards T.A."/>
            <person name="Rocap G."/>
            <person name="Roy S.W."/>
            <person name="Sarai C."/>
            <person name="Schaack S."/>
            <person name="Shirato S."/>
            <person name="Slamovits C.H."/>
            <person name="Spencer D.F."/>
            <person name="Suzuki S."/>
            <person name="Worden A.Z."/>
            <person name="Zauner S."/>
            <person name="Barry K."/>
            <person name="Bell C."/>
            <person name="Bharti A.K."/>
            <person name="Crow J.A."/>
            <person name="Grimwood J."/>
            <person name="Kramer R."/>
            <person name="Lindquist E."/>
            <person name="Lucas S."/>
            <person name="Salamov A."/>
            <person name="McFadden G.I."/>
            <person name="Lane C.E."/>
            <person name="Keeling P.J."/>
            <person name="Gray M.W."/>
            <person name="Grigoriev I.V."/>
            <person name="Archibald J.M."/>
        </authorList>
    </citation>
    <scope>NUCLEOTIDE SEQUENCE</scope>
    <source>
        <strain evidence="5">CCMP2712</strain>
    </source>
</reference>
<evidence type="ECO:0000313" key="5">
    <source>
        <dbReference type="Proteomes" id="UP000011087"/>
    </source>
</evidence>
<dbReference type="EMBL" id="JH992979">
    <property type="protein sequence ID" value="EKX50177.1"/>
    <property type="molecule type" value="Genomic_DNA"/>
</dbReference>
<reference evidence="4" key="3">
    <citation type="submission" date="2015-06" db="UniProtKB">
        <authorList>
            <consortium name="EnsemblProtists"/>
        </authorList>
    </citation>
    <scope>IDENTIFICATION</scope>
</reference>
<dbReference type="KEGG" id="gtt:GUITHDRAFT_151240"/>
<reference evidence="3 5" key="1">
    <citation type="journal article" date="2012" name="Nature">
        <title>Algal genomes reveal evolutionary mosaicism and the fate of nucleomorphs.</title>
        <authorList>
            <consortium name="DOE Joint Genome Institute"/>
            <person name="Curtis B.A."/>
            <person name="Tanifuji G."/>
            <person name="Burki F."/>
            <person name="Gruber A."/>
            <person name="Irimia M."/>
            <person name="Maruyama S."/>
            <person name="Arias M.C."/>
            <person name="Ball S.G."/>
            <person name="Gile G.H."/>
            <person name="Hirakawa Y."/>
            <person name="Hopkins J.F."/>
            <person name="Kuo A."/>
            <person name="Rensing S.A."/>
            <person name="Schmutz J."/>
            <person name="Symeonidi A."/>
            <person name="Elias M."/>
            <person name="Eveleigh R.J."/>
            <person name="Herman E.K."/>
            <person name="Klute M.J."/>
            <person name="Nakayama T."/>
            <person name="Obornik M."/>
            <person name="Reyes-Prieto A."/>
            <person name="Armbrust E.V."/>
            <person name="Aves S.J."/>
            <person name="Beiko R.G."/>
            <person name="Coutinho P."/>
            <person name="Dacks J.B."/>
            <person name="Durnford D.G."/>
            <person name="Fast N.M."/>
            <person name="Green B.R."/>
            <person name="Grisdale C.J."/>
            <person name="Hempel F."/>
            <person name="Henrissat B."/>
            <person name="Hoppner M.P."/>
            <person name="Ishida K."/>
            <person name="Kim E."/>
            <person name="Koreny L."/>
            <person name="Kroth P.G."/>
            <person name="Liu Y."/>
            <person name="Malik S.B."/>
            <person name="Maier U.G."/>
            <person name="McRose D."/>
            <person name="Mock T."/>
            <person name="Neilson J.A."/>
            <person name="Onodera N.T."/>
            <person name="Poole A.M."/>
            <person name="Pritham E.J."/>
            <person name="Richards T.A."/>
            <person name="Rocap G."/>
            <person name="Roy S.W."/>
            <person name="Sarai C."/>
            <person name="Schaack S."/>
            <person name="Shirato S."/>
            <person name="Slamovits C.H."/>
            <person name="Spencer D.F."/>
            <person name="Suzuki S."/>
            <person name="Worden A.Z."/>
            <person name="Zauner S."/>
            <person name="Barry K."/>
            <person name="Bell C."/>
            <person name="Bharti A.K."/>
            <person name="Crow J.A."/>
            <person name="Grimwood J."/>
            <person name="Kramer R."/>
            <person name="Lindquist E."/>
            <person name="Lucas S."/>
            <person name="Salamov A."/>
            <person name="McFadden G.I."/>
            <person name="Lane C.E."/>
            <person name="Keeling P.J."/>
            <person name="Gray M.W."/>
            <person name="Grigoriev I.V."/>
            <person name="Archibald J.M."/>
        </authorList>
    </citation>
    <scope>NUCLEOTIDE SEQUENCE</scope>
    <source>
        <strain evidence="3 5">CCMP2712</strain>
    </source>
</reference>
<evidence type="ECO:0000313" key="4">
    <source>
        <dbReference type="EnsemblProtists" id="EKX50177"/>
    </source>
</evidence>
<dbReference type="Proteomes" id="UP000011087">
    <property type="component" value="Unassembled WGS sequence"/>
</dbReference>
<dbReference type="GeneID" id="17307003"/>
<name>L1JNY6_GUITC</name>
<dbReference type="AlphaFoldDB" id="L1JNY6"/>
<keyword evidence="5" id="KW-1185">Reference proteome</keyword>
<evidence type="ECO:0000256" key="1">
    <source>
        <dbReference type="SAM" id="MobiDB-lite"/>
    </source>
</evidence>
<proteinExistence type="predicted"/>
<gene>
    <name evidence="3" type="ORF">GUITHDRAFT_151240</name>
</gene>
<dbReference type="HOGENOM" id="CLU_1118160_0_0_1"/>
<sequence>MGNRLRFAVMAAVILVAQSVRMQEKRDERTSLPSLHASKDHHTQHASFTSPHHAVGKRHDARVQGGKLQAHESVRSSGEGRYIASKKMQMRNTEVEKTMKTVGNTRPILSLSGDTSGIPDVTGNYDGNMAVECKCWNKQNCDCVKEGCKYVERTEVSSTDELGSVEVSLTATEDSCWKGERGPMRLSLDRCASVMGGARWTGAASDLNVSYFRPDLLHQELDLVVFGNVLGYDDQPAVLRQTVIMRENV</sequence>
<keyword evidence="2" id="KW-0732">Signal</keyword>
<accession>L1JNY6</accession>